<dbReference type="KEGG" id="seri:SERIO_v1c08960"/>
<evidence type="ECO:0000313" key="2">
    <source>
        <dbReference type="Proteomes" id="UP000035661"/>
    </source>
</evidence>
<dbReference type="Proteomes" id="UP000035661">
    <property type="component" value="Chromosome"/>
</dbReference>
<gene>
    <name evidence="1" type="ORF">SERIO_v1c08960</name>
</gene>
<organism evidence="1 2">
    <name type="scientific">Spiroplasma eriocheiris</name>
    <dbReference type="NCBI Taxonomy" id="315358"/>
    <lineage>
        <taxon>Bacteria</taxon>
        <taxon>Bacillati</taxon>
        <taxon>Mycoplasmatota</taxon>
        <taxon>Mollicutes</taxon>
        <taxon>Entomoplasmatales</taxon>
        <taxon>Spiroplasmataceae</taxon>
        <taxon>Spiroplasma</taxon>
    </lineage>
</organism>
<dbReference type="AlphaFoldDB" id="A0A0H3XKK4"/>
<sequence>MKKLLANLGALVITGTTVSNVISCNEIIRIGTIDLNKLDDPKVHFAENLQLYLAGLPTLDVKNFGYLNNAIMQKLIESISIFNPDDIAASLKINIYNAQTKKILTSTSPTNDWPKAEDGIIVEVVANPDKPADIKVVGMFKTVPIVWKPAISELDISQIINWNDLINISIIWNYIKIRLTDPAFKDISDSELTIGDERAIIMLAIKDPWKYTNIAFNDSALFNKIELKIYKDKDNQPDFNNSYDDNTKIASLSTVENQNEWFVFSQITADDFTPSITKFANYQIQYNKTSSNKKLTFIKNFYDLK</sequence>
<proteinExistence type="predicted"/>
<reference evidence="2" key="2">
    <citation type="submission" date="2015-06" db="EMBL/GenBank/DDBJ databases">
        <title>Complete genome sequence of Spiroplasma eriocheiris TDA-040725-5 (DSM 21848).</title>
        <authorList>
            <person name="Lo W.-S."/>
            <person name="Kuo C.-H."/>
        </authorList>
    </citation>
    <scope>NUCLEOTIDE SEQUENCE [LARGE SCALE GENOMIC DNA]</scope>
    <source>
        <strain evidence="2">TDA-040725-5</strain>
    </source>
</reference>
<accession>A0A0H3XKK4</accession>
<dbReference type="RefSeq" id="WP_047791655.1">
    <property type="nucleotide sequence ID" value="NZ_CP011856.1"/>
</dbReference>
<dbReference type="PATRIC" id="fig|743698.3.peg.903"/>
<dbReference type="EMBL" id="CP011856">
    <property type="protein sequence ID" value="AKM54456.1"/>
    <property type="molecule type" value="Genomic_DNA"/>
</dbReference>
<dbReference type="STRING" id="315358.SERIO_v1c08960"/>
<evidence type="ECO:0000313" key="1">
    <source>
        <dbReference type="EMBL" id="AKM54456.1"/>
    </source>
</evidence>
<evidence type="ECO:0008006" key="3">
    <source>
        <dbReference type="Google" id="ProtNLM"/>
    </source>
</evidence>
<name>A0A0H3XKK4_9MOLU</name>
<protein>
    <recommendedName>
        <fullName evidence="3">Lipoprotein</fullName>
    </recommendedName>
</protein>
<keyword evidence="2" id="KW-1185">Reference proteome</keyword>
<dbReference type="NCBIfam" id="NF038029">
    <property type="entry name" value="LP_plasma"/>
    <property type="match status" value="1"/>
</dbReference>
<reference evidence="1 2" key="1">
    <citation type="journal article" date="2015" name="Genome Biol. Evol.">
        <title>Found and Lost: The Fates of Horizontally Acquired Genes in Arthropod-Symbiotic Spiroplasma.</title>
        <authorList>
            <person name="Lo W.S."/>
            <person name="Gasparich G.E."/>
            <person name="Kuo C.H."/>
        </authorList>
    </citation>
    <scope>NUCLEOTIDE SEQUENCE [LARGE SCALE GENOMIC DNA]</scope>
    <source>
        <strain evidence="2">TDA-040725-5</strain>
    </source>
</reference>
<dbReference type="InterPro" id="IPR054816">
    <property type="entry name" value="Lipoprotein_mollicutes-type_CS"/>
</dbReference>